<reference evidence="4" key="1">
    <citation type="submission" date="2022-10" db="EMBL/GenBank/DDBJ databases">
        <title>The WGS of Solirubrobacter sp. CPCC 204708.</title>
        <authorList>
            <person name="Jiang Z."/>
        </authorList>
    </citation>
    <scope>NUCLEOTIDE SEQUENCE</scope>
    <source>
        <strain evidence="4">CPCC 204708</strain>
    </source>
</reference>
<feature type="transmembrane region" description="Helical" evidence="2">
    <location>
        <begin position="223"/>
        <end position="247"/>
    </location>
</feature>
<comment type="similarity">
    <text evidence="1">Belongs to the glycosyltransferase 2 family.</text>
</comment>
<dbReference type="Pfam" id="PF00535">
    <property type="entry name" value="Glycos_transf_2"/>
    <property type="match status" value="1"/>
</dbReference>
<organism evidence="4 5">
    <name type="scientific">Solirubrobacter deserti</name>
    <dbReference type="NCBI Taxonomy" id="2282478"/>
    <lineage>
        <taxon>Bacteria</taxon>
        <taxon>Bacillati</taxon>
        <taxon>Actinomycetota</taxon>
        <taxon>Thermoleophilia</taxon>
        <taxon>Solirubrobacterales</taxon>
        <taxon>Solirubrobacteraceae</taxon>
        <taxon>Solirubrobacter</taxon>
    </lineage>
</organism>
<dbReference type="PANTHER" id="PTHR48090">
    <property type="entry name" value="UNDECAPRENYL-PHOSPHATE 4-DEOXY-4-FORMAMIDO-L-ARABINOSE TRANSFERASE-RELATED"/>
    <property type="match status" value="1"/>
</dbReference>
<dbReference type="InterPro" id="IPR050256">
    <property type="entry name" value="Glycosyltransferase_2"/>
</dbReference>
<evidence type="ECO:0000256" key="2">
    <source>
        <dbReference type="SAM" id="Phobius"/>
    </source>
</evidence>
<name>A0ABT4RNC7_9ACTN</name>
<dbReference type="InterPro" id="IPR001173">
    <property type="entry name" value="Glyco_trans_2-like"/>
</dbReference>
<keyword evidence="4" id="KW-0808">Transferase</keyword>
<feature type="transmembrane region" description="Helical" evidence="2">
    <location>
        <begin position="259"/>
        <end position="286"/>
    </location>
</feature>
<dbReference type="RefSeq" id="WP_202955032.1">
    <property type="nucleotide sequence ID" value="NZ_JAPCID010000032.1"/>
</dbReference>
<sequence>MTSRLWIFTPVYFDVPSFLILRERLAQHGARIVVADDSAGRDPAIAALHELDDVDVVEPPFNLGHQRALVYAIRTMAPEIRDEDVIVTLDADGEDKPEDLPRLIDELRAETSERAIVMARRTSRSEPPLFRVGYFFFKLGFRLLTGVVVRTGNFAAYRGWVARHLLSHPQFDLSYSAALIALNLPVAYVPCARGERYAGRSKMGYSKLLLHGLSMLMPFTDRIVLRALITFTVTLALTALAAFSVILVKLFTDEAIPGWATYTLLLMIVLSFTAMGNLVLLFSVFAQNRAISLAQLERRP</sequence>
<proteinExistence type="inferred from homology"/>
<evidence type="ECO:0000313" key="4">
    <source>
        <dbReference type="EMBL" id="MDA0140027.1"/>
    </source>
</evidence>
<dbReference type="SUPFAM" id="SSF53448">
    <property type="entry name" value="Nucleotide-diphospho-sugar transferases"/>
    <property type="match status" value="1"/>
</dbReference>
<dbReference type="Gene3D" id="3.90.550.10">
    <property type="entry name" value="Spore Coat Polysaccharide Biosynthesis Protein SpsA, Chain A"/>
    <property type="match status" value="1"/>
</dbReference>
<dbReference type="GO" id="GO:0016757">
    <property type="term" value="F:glycosyltransferase activity"/>
    <property type="evidence" value="ECO:0007669"/>
    <property type="project" value="UniProtKB-KW"/>
</dbReference>
<keyword evidence="2" id="KW-0472">Membrane</keyword>
<dbReference type="InterPro" id="IPR029044">
    <property type="entry name" value="Nucleotide-diphossugar_trans"/>
</dbReference>
<keyword evidence="2" id="KW-0812">Transmembrane</keyword>
<dbReference type="EMBL" id="JAPCID010000032">
    <property type="protein sequence ID" value="MDA0140027.1"/>
    <property type="molecule type" value="Genomic_DNA"/>
</dbReference>
<accession>A0ABT4RNC7</accession>
<evidence type="ECO:0000313" key="5">
    <source>
        <dbReference type="Proteomes" id="UP001147700"/>
    </source>
</evidence>
<feature type="domain" description="Glycosyltransferase 2-like" evidence="3">
    <location>
        <begin position="30"/>
        <end position="158"/>
    </location>
</feature>
<evidence type="ECO:0000259" key="3">
    <source>
        <dbReference type="Pfam" id="PF00535"/>
    </source>
</evidence>
<comment type="caution">
    <text evidence="4">The sequence shown here is derived from an EMBL/GenBank/DDBJ whole genome shotgun (WGS) entry which is preliminary data.</text>
</comment>
<dbReference type="EC" id="2.4.-.-" evidence="4"/>
<evidence type="ECO:0000256" key="1">
    <source>
        <dbReference type="ARBA" id="ARBA00006739"/>
    </source>
</evidence>
<gene>
    <name evidence="4" type="ORF">OJ962_21160</name>
</gene>
<protein>
    <submittedName>
        <fullName evidence="4">Glycosyltransferase</fullName>
        <ecNumber evidence="4">2.4.-.-</ecNumber>
    </submittedName>
</protein>
<keyword evidence="2" id="KW-1133">Transmembrane helix</keyword>
<keyword evidence="5" id="KW-1185">Reference proteome</keyword>
<keyword evidence="4" id="KW-0328">Glycosyltransferase</keyword>
<dbReference type="Proteomes" id="UP001147700">
    <property type="component" value="Unassembled WGS sequence"/>
</dbReference>